<organism evidence="2 3">
    <name type="scientific">Iningainema tapete BLCC-T55</name>
    <dbReference type="NCBI Taxonomy" id="2748662"/>
    <lineage>
        <taxon>Bacteria</taxon>
        <taxon>Bacillati</taxon>
        <taxon>Cyanobacteriota</taxon>
        <taxon>Cyanophyceae</taxon>
        <taxon>Nostocales</taxon>
        <taxon>Scytonemataceae</taxon>
        <taxon>Iningainema tapete</taxon>
    </lineage>
</organism>
<dbReference type="PANTHER" id="PTHR42773">
    <property type="entry name" value="METALLO-BETA-LACTAMASE-RELATED"/>
    <property type="match status" value="1"/>
</dbReference>
<dbReference type="RefSeq" id="WP_190836968.1">
    <property type="nucleotide sequence ID" value="NZ_CAWPPI010000118.1"/>
</dbReference>
<accession>A0A8J6XMU7</accession>
<dbReference type="SUPFAM" id="SSF56281">
    <property type="entry name" value="Metallo-hydrolase/oxidoreductase"/>
    <property type="match status" value="1"/>
</dbReference>
<reference evidence="2" key="1">
    <citation type="submission" date="2020-09" db="EMBL/GenBank/DDBJ databases">
        <title>Iningainema tapete sp. nov. (Scytonemataceae, Cyanobacteria) from greenhouses in central Florida (USA) produces two types of nodularin with biosynthetic potential for microcystin-LR and anabaenopeptins.</title>
        <authorList>
            <person name="Berthold D.E."/>
            <person name="Lefler F.W."/>
            <person name="Huang I.-S."/>
            <person name="Abdulla H."/>
            <person name="Zimba P.V."/>
            <person name="Laughinghouse H.D. IV."/>
        </authorList>
    </citation>
    <scope>NUCLEOTIDE SEQUENCE</scope>
    <source>
        <strain evidence="2">BLCCT55</strain>
    </source>
</reference>
<dbReference type="InterPro" id="IPR001279">
    <property type="entry name" value="Metallo-B-lactamas"/>
</dbReference>
<dbReference type="Proteomes" id="UP000629098">
    <property type="component" value="Unassembled WGS sequence"/>
</dbReference>
<dbReference type="Pfam" id="PF00753">
    <property type="entry name" value="Lactamase_B"/>
    <property type="match status" value="1"/>
</dbReference>
<sequence>MCPLPQESSSKDKSPRTVLDDIFAFPPNRDTLGGTAYFIVRNEGNILIDCPSWDEVNQNFLLMHGGVRWLLITHRVAIGKIAEIHQTFQPEILIQEQEAYLLPELTVTTFGQEFTLDTLTQVIWTPGYSPGSSCLYYNAHGGVLFSGRHLLPNQQGEPVPLRTEKTFHWRRQIKSIQSLLERFTPAIQYICPGANTGFLRGRRVIDNAYKHLAQLDLQALLQLQPPF</sequence>
<evidence type="ECO:0000313" key="3">
    <source>
        <dbReference type="Proteomes" id="UP000629098"/>
    </source>
</evidence>
<dbReference type="EMBL" id="JACXAE010000118">
    <property type="protein sequence ID" value="MBD2777923.1"/>
    <property type="molecule type" value="Genomic_DNA"/>
</dbReference>
<dbReference type="PANTHER" id="PTHR42773:SF3">
    <property type="entry name" value="SLR0630 PROTEIN"/>
    <property type="match status" value="1"/>
</dbReference>
<keyword evidence="3" id="KW-1185">Reference proteome</keyword>
<dbReference type="InterPro" id="IPR036866">
    <property type="entry name" value="RibonucZ/Hydroxyglut_hydro"/>
</dbReference>
<dbReference type="AlphaFoldDB" id="A0A8J6XMU7"/>
<name>A0A8J6XMU7_9CYAN</name>
<feature type="domain" description="Metallo-beta-lactamase" evidence="1">
    <location>
        <begin position="33"/>
        <end position="194"/>
    </location>
</feature>
<comment type="caution">
    <text evidence="2">The sequence shown here is derived from an EMBL/GenBank/DDBJ whole genome shotgun (WGS) entry which is preliminary data.</text>
</comment>
<evidence type="ECO:0000313" key="2">
    <source>
        <dbReference type="EMBL" id="MBD2777923.1"/>
    </source>
</evidence>
<proteinExistence type="predicted"/>
<gene>
    <name evidence="2" type="ORF">ICL16_39235</name>
</gene>
<evidence type="ECO:0000259" key="1">
    <source>
        <dbReference type="SMART" id="SM00849"/>
    </source>
</evidence>
<dbReference type="SMART" id="SM00849">
    <property type="entry name" value="Lactamase_B"/>
    <property type="match status" value="1"/>
</dbReference>
<protein>
    <submittedName>
        <fullName evidence="2">MBL fold metallo-hydrolase</fullName>
    </submittedName>
</protein>
<dbReference type="Gene3D" id="3.60.15.10">
    <property type="entry name" value="Ribonuclease Z/Hydroxyacylglutathione hydrolase-like"/>
    <property type="match status" value="1"/>
</dbReference>